<proteinExistence type="predicted"/>
<organism evidence="2 3">
    <name type="scientific">Veillonella rogosae</name>
    <dbReference type="NCBI Taxonomy" id="423477"/>
    <lineage>
        <taxon>Bacteria</taxon>
        <taxon>Bacillati</taxon>
        <taxon>Bacillota</taxon>
        <taxon>Negativicutes</taxon>
        <taxon>Veillonellales</taxon>
        <taxon>Veillonellaceae</taxon>
        <taxon>Veillonella</taxon>
    </lineage>
</organism>
<dbReference type="InterPro" id="IPR025394">
    <property type="entry name" value="DUF4127"/>
</dbReference>
<evidence type="ECO:0000313" key="3">
    <source>
        <dbReference type="Proteomes" id="UP001164244"/>
    </source>
</evidence>
<sequence>MTNKWLKVALMATAIATGTSINIDAETVLYVPQDDRPVSLQYTVDTAREAGMTVLTPPQNLISGKTYQGQADQIMAWVEQNAGRADVMVLSTDTLIYGGLVDSRKHNIPLSTLESRLKRIEGLKARHKNVRIYGFGTVMRSPRASGGGTEPAYYAEYGPTIFQIAALQDKLDSGSLTQEETQKLMSLQASVPIEYLQDWFDRRQKNMKINKELIDETRSGIFDYFALGHDDTSQLSQSALEGRYLSKYSKDIPVEKYGSFPGADQLGLLLMARSRTDVSTEKPTFSVIYPLGGGGKTLPGYEDQTIDKTIAQHVEAVGGTMVTQGKPTVLLAVNTPLTTSTGESESFENFPMISNSTNAFVDRIQQAVDSGVNVSVADIAFNNGADNTLVSAMYKRDMLYKIGAYNGWNTASNTVGYAVAQGLLLKSMSPEGHRNMLTQQYLDNWAYQANIRKDIYRMQDSIRTDNVRYSGELNERLESYLGERIQDFAEKYLKVDPRTVKATFPWGRLFETDITIYDKPVVPLEKELRLKREEEARLKAEAEAKAKAEAAAKAAAEANGQTTPAQPAKAEAPKTTASAAPVIKQPATTSQGPRIVPTPAVVPGQ</sequence>
<dbReference type="KEGG" id="vrg:OKW85_02210"/>
<dbReference type="AlphaFoldDB" id="A0AA46X3W3"/>
<dbReference type="Pfam" id="PF13552">
    <property type="entry name" value="DUF4127"/>
    <property type="match status" value="1"/>
</dbReference>
<protein>
    <submittedName>
        <fullName evidence="2">DUF4127 family protein</fullName>
    </submittedName>
</protein>
<dbReference type="EMBL" id="CP110418">
    <property type="protein sequence ID" value="UZG51442.1"/>
    <property type="molecule type" value="Genomic_DNA"/>
</dbReference>
<evidence type="ECO:0000256" key="1">
    <source>
        <dbReference type="SAM" id="MobiDB-lite"/>
    </source>
</evidence>
<dbReference type="Proteomes" id="UP001164244">
    <property type="component" value="Chromosome"/>
</dbReference>
<dbReference type="RefSeq" id="WP_265138574.1">
    <property type="nucleotide sequence ID" value="NZ_CP110418.1"/>
</dbReference>
<feature type="region of interest" description="Disordered" evidence="1">
    <location>
        <begin position="544"/>
        <end position="605"/>
    </location>
</feature>
<gene>
    <name evidence="2" type="ORF">OKW85_02210</name>
</gene>
<evidence type="ECO:0000313" key="2">
    <source>
        <dbReference type="EMBL" id="UZG51442.1"/>
    </source>
</evidence>
<reference evidence="2" key="1">
    <citation type="submission" date="2022-11" db="EMBL/GenBank/DDBJ databases">
        <title>Complete genome sequence of Veillonella rogosae KCOM 3468 isolated from human Subgingival dental plaque of Chronic peridontitis Lesion.</title>
        <authorList>
            <person name="Park S.-N."/>
            <person name="Lim Y.K."/>
            <person name="Kook J.-K."/>
        </authorList>
    </citation>
    <scope>NUCLEOTIDE SEQUENCE</scope>
    <source>
        <strain evidence="2">KCOM 3468</strain>
    </source>
</reference>
<accession>A0AA46X3W3</accession>
<name>A0AA46X3W3_9FIRM</name>